<feature type="region of interest" description="Disordered" evidence="1">
    <location>
        <begin position="29"/>
        <end position="52"/>
    </location>
</feature>
<dbReference type="NCBIfam" id="NF033768">
    <property type="entry name" value="myxo_SS_tail"/>
    <property type="match status" value="1"/>
</dbReference>
<dbReference type="Proteomes" id="UP000315995">
    <property type="component" value="Chromosome"/>
</dbReference>
<protein>
    <submittedName>
        <fullName evidence="3">AgmX/PglI C-terminal domain-containing protein</fullName>
    </submittedName>
</protein>
<keyword evidence="2" id="KW-0732">Signal</keyword>
<evidence type="ECO:0000256" key="1">
    <source>
        <dbReference type="SAM" id="MobiDB-lite"/>
    </source>
</evidence>
<dbReference type="InterPro" id="IPR049806">
    <property type="entry name" value="MasK-like_C"/>
</dbReference>
<evidence type="ECO:0000256" key="2">
    <source>
        <dbReference type="SAM" id="SignalP"/>
    </source>
</evidence>
<feature type="compositionally biased region" description="Acidic residues" evidence="1">
    <location>
        <begin position="42"/>
        <end position="52"/>
    </location>
</feature>
<dbReference type="AlphaFoldDB" id="A0A4Y6PNF8"/>
<evidence type="ECO:0000313" key="4">
    <source>
        <dbReference type="Proteomes" id="UP000315995"/>
    </source>
</evidence>
<dbReference type="RefSeq" id="WP_141196240.1">
    <property type="nucleotide sequence ID" value="NZ_CP041186.1"/>
</dbReference>
<gene>
    <name evidence="3" type="ORF">FIV42_03025</name>
</gene>
<accession>A0A4Y6PNF8</accession>
<evidence type="ECO:0000313" key="3">
    <source>
        <dbReference type="EMBL" id="QDG49743.1"/>
    </source>
</evidence>
<organism evidence="3 4">
    <name type="scientific">Persicimonas caeni</name>
    <dbReference type="NCBI Taxonomy" id="2292766"/>
    <lineage>
        <taxon>Bacteria</taxon>
        <taxon>Deltaproteobacteria</taxon>
        <taxon>Bradymonadales</taxon>
        <taxon>Bradymonadaceae</taxon>
        <taxon>Persicimonas</taxon>
    </lineage>
</organism>
<name>A0A4Y6PNF8_PERCE</name>
<reference evidence="3 4" key="1">
    <citation type="submission" date="2019-06" db="EMBL/GenBank/DDBJ databases">
        <title>Persicimonas caeni gen. nov., sp. nov., a predatory bacterium isolated from solar saltern.</title>
        <authorList>
            <person name="Wang S."/>
        </authorList>
    </citation>
    <scope>NUCLEOTIDE SEQUENCE [LARGE SCALE GENOMIC DNA]</scope>
    <source>
        <strain evidence="3 4">YN101</strain>
    </source>
</reference>
<feature type="chain" id="PRO_5030106124" evidence="2">
    <location>
        <begin position="21"/>
        <end position="208"/>
    </location>
</feature>
<proteinExistence type="predicted"/>
<dbReference type="PROSITE" id="PS51257">
    <property type="entry name" value="PROKAR_LIPOPROTEIN"/>
    <property type="match status" value="1"/>
</dbReference>
<sequence length="208" mass="22562">MKSMSRLLFVAFLIASVSTAACSSCESCSAEKDQEKTTAEPDAAEAEEADVVEDTRAEMLEEATEKAEEAGDTAAFNISQKARFMAAELEGMQKKTVEAPKVKRAPQPKDTGKIDAAGVKRVLRNNQGVLQKCYERALKADPALMGQVVLTIRIGSGGEVAMAKARSQEIGDRSALKCMEREANKWLFPAPQGGTVLVNKKYRFTPQN</sequence>
<dbReference type="OrthoDB" id="5377858at2"/>
<keyword evidence="4" id="KW-1185">Reference proteome</keyword>
<accession>A0A5B8XZX2</accession>
<feature type="signal peptide" evidence="2">
    <location>
        <begin position="1"/>
        <end position="20"/>
    </location>
</feature>
<feature type="compositionally biased region" description="Basic and acidic residues" evidence="1">
    <location>
        <begin position="29"/>
        <end position="39"/>
    </location>
</feature>
<dbReference type="EMBL" id="CP041186">
    <property type="protein sequence ID" value="QDG49743.1"/>
    <property type="molecule type" value="Genomic_DNA"/>
</dbReference>